<evidence type="ECO:0000313" key="2">
    <source>
        <dbReference type="EMBL" id="EWS71568.1"/>
    </source>
</evidence>
<keyword evidence="1 2" id="KW-0812">Transmembrane</keyword>
<feature type="transmembrane region" description="Helical" evidence="1">
    <location>
        <begin position="51"/>
        <end position="74"/>
    </location>
</feature>
<name>W7X5D5_TETTS</name>
<feature type="transmembrane region" description="Helical" evidence="1">
    <location>
        <begin position="12"/>
        <end position="30"/>
    </location>
</feature>
<feature type="transmembrane region" description="Helical" evidence="1">
    <location>
        <begin position="94"/>
        <end position="118"/>
    </location>
</feature>
<protein>
    <submittedName>
        <fullName evidence="2">Transmembrane protein, putative</fullName>
    </submittedName>
</protein>
<evidence type="ECO:0000313" key="3">
    <source>
        <dbReference type="Proteomes" id="UP000009168"/>
    </source>
</evidence>
<keyword evidence="1" id="KW-1133">Transmembrane helix</keyword>
<proteinExistence type="predicted"/>
<keyword evidence="1" id="KW-0472">Membrane</keyword>
<gene>
    <name evidence="2" type="ORF">TTHERM_001363579</name>
</gene>
<reference evidence="3" key="1">
    <citation type="journal article" date="2006" name="PLoS Biol.">
        <title>Macronuclear genome sequence of the ciliate Tetrahymena thermophila, a model eukaryote.</title>
        <authorList>
            <person name="Eisen J.A."/>
            <person name="Coyne R.S."/>
            <person name="Wu M."/>
            <person name="Wu D."/>
            <person name="Thiagarajan M."/>
            <person name="Wortman J.R."/>
            <person name="Badger J.H."/>
            <person name="Ren Q."/>
            <person name="Amedeo P."/>
            <person name="Jones K.M."/>
            <person name="Tallon L.J."/>
            <person name="Delcher A.L."/>
            <person name="Salzberg S.L."/>
            <person name="Silva J.C."/>
            <person name="Haas B.J."/>
            <person name="Majoros W.H."/>
            <person name="Farzad M."/>
            <person name="Carlton J.M."/>
            <person name="Smith R.K. Jr."/>
            <person name="Garg J."/>
            <person name="Pearlman R.E."/>
            <person name="Karrer K.M."/>
            <person name="Sun L."/>
            <person name="Manning G."/>
            <person name="Elde N.C."/>
            <person name="Turkewitz A.P."/>
            <person name="Asai D.J."/>
            <person name="Wilkes D.E."/>
            <person name="Wang Y."/>
            <person name="Cai H."/>
            <person name="Collins K."/>
            <person name="Stewart B.A."/>
            <person name="Lee S.R."/>
            <person name="Wilamowska K."/>
            <person name="Weinberg Z."/>
            <person name="Ruzzo W.L."/>
            <person name="Wloga D."/>
            <person name="Gaertig J."/>
            <person name="Frankel J."/>
            <person name="Tsao C.-C."/>
            <person name="Gorovsky M.A."/>
            <person name="Keeling P.J."/>
            <person name="Waller R.F."/>
            <person name="Patron N.J."/>
            <person name="Cherry J.M."/>
            <person name="Stover N.A."/>
            <person name="Krieger C.J."/>
            <person name="del Toro C."/>
            <person name="Ryder H.F."/>
            <person name="Williamson S.C."/>
            <person name="Barbeau R.A."/>
            <person name="Hamilton E.P."/>
            <person name="Orias E."/>
        </authorList>
    </citation>
    <scope>NUCLEOTIDE SEQUENCE [LARGE SCALE GENOMIC DNA]</scope>
    <source>
        <strain evidence="3">SB210</strain>
    </source>
</reference>
<dbReference type="GeneID" id="24442228"/>
<dbReference type="EMBL" id="GG662379">
    <property type="protein sequence ID" value="EWS71568.1"/>
    <property type="molecule type" value="Genomic_DNA"/>
</dbReference>
<evidence type="ECO:0000256" key="1">
    <source>
        <dbReference type="SAM" id="Phobius"/>
    </source>
</evidence>
<dbReference type="InParanoid" id="W7X5D5"/>
<dbReference type="Proteomes" id="UP000009168">
    <property type="component" value="Unassembled WGS sequence"/>
</dbReference>
<sequence>MSTTISSLTLSLKQNYLILFFGFINSFFILNSNVKKSKNSIQKIFSNLKNFLILFQQNLIFIFSLFFLFLFIYFIPFKSANEITCNGVSSLGQALAKCANLTNMALYFMQLQFIYLCIQIKNYLMIKTIINHLFIFLKINFEINKKYLNFLILNHNYIYK</sequence>
<dbReference type="KEGG" id="tet:TTHERM_001363579"/>
<accession>W7X5D5</accession>
<keyword evidence="3" id="KW-1185">Reference proteome</keyword>
<dbReference type="RefSeq" id="XP_012655897.1">
    <property type="nucleotide sequence ID" value="XM_012800443.1"/>
</dbReference>
<organism evidence="2 3">
    <name type="scientific">Tetrahymena thermophila (strain SB210)</name>
    <dbReference type="NCBI Taxonomy" id="312017"/>
    <lineage>
        <taxon>Eukaryota</taxon>
        <taxon>Sar</taxon>
        <taxon>Alveolata</taxon>
        <taxon>Ciliophora</taxon>
        <taxon>Intramacronucleata</taxon>
        <taxon>Oligohymenophorea</taxon>
        <taxon>Hymenostomatida</taxon>
        <taxon>Tetrahymenina</taxon>
        <taxon>Tetrahymenidae</taxon>
        <taxon>Tetrahymena</taxon>
    </lineage>
</organism>
<dbReference type="AlphaFoldDB" id="W7X5D5"/>